<evidence type="ECO:0000313" key="8">
    <source>
        <dbReference type="EMBL" id="KAG0455491.1"/>
    </source>
</evidence>
<evidence type="ECO:0000256" key="6">
    <source>
        <dbReference type="RuleBase" id="RU367155"/>
    </source>
</evidence>
<name>A0A835PNL6_VANPL</name>
<gene>
    <name evidence="8" type="ORF">HPP92_024783</name>
</gene>
<comment type="caution">
    <text evidence="8">The sequence shown here is derived from an EMBL/GenBank/DDBJ whole genome shotgun (WGS) entry which is preliminary data.</text>
</comment>
<proteinExistence type="inferred from homology"/>
<dbReference type="GO" id="GO:0003700">
    <property type="term" value="F:DNA-binding transcription factor activity"/>
    <property type="evidence" value="ECO:0007669"/>
    <property type="project" value="UniProtKB-UniRule"/>
</dbReference>
<feature type="compositionally biased region" description="Basic and acidic residues" evidence="7">
    <location>
        <begin position="114"/>
        <end position="126"/>
    </location>
</feature>
<comment type="subunit">
    <text evidence="6">Heterotrimer.</text>
</comment>
<dbReference type="EMBL" id="JADCNL010000013">
    <property type="protein sequence ID" value="KAG0455491.1"/>
    <property type="molecule type" value="Genomic_DNA"/>
</dbReference>
<keyword evidence="4 6" id="KW-0804">Transcription</keyword>
<evidence type="ECO:0000256" key="3">
    <source>
        <dbReference type="ARBA" id="ARBA00023125"/>
    </source>
</evidence>
<evidence type="ECO:0000256" key="1">
    <source>
        <dbReference type="ARBA" id="ARBA00004123"/>
    </source>
</evidence>
<dbReference type="OrthoDB" id="247542at2759"/>
<evidence type="ECO:0000256" key="7">
    <source>
        <dbReference type="SAM" id="MobiDB-lite"/>
    </source>
</evidence>
<keyword evidence="3 6" id="KW-0238">DNA-binding</keyword>
<evidence type="ECO:0000256" key="5">
    <source>
        <dbReference type="ARBA" id="ARBA00023242"/>
    </source>
</evidence>
<comment type="similarity">
    <text evidence="6">Belongs to the NFYA/HAP2 subunit family.</text>
</comment>
<dbReference type="Gene3D" id="6.10.250.2430">
    <property type="match status" value="1"/>
</dbReference>
<dbReference type="Proteomes" id="UP000636800">
    <property type="component" value="Chromosome 13"/>
</dbReference>
<dbReference type="GO" id="GO:0005634">
    <property type="term" value="C:nucleus"/>
    <property type="evidence" value="ECO:0007669"/>
    <property type="project" value="UniProtKB-SubCell"/>
</dbReference>
<comment type="subcellular location">
    <subcellularLocation>
        <location evidence="1 6">Nucleus</location>
    </subcellularLocation>
</comment>
<dbReference type="PRINTS" id="PR00616">
    <property type="entry name" value="CCAATSUBUNTB"/>
</dbReference>
<keyword evidence="5 6" id="KW-0539">Nucleus</keyword>
<dbReference type="Pfam" id="PF02045">
    <property type="entry name" value="CBFB_NFYA"/>
    <property type="match status" value="1"/>
</dbReference>
<evidence type="ECO:0000256" key="2">
    <source>
        <dbReference type="ARBA" id="ARBA00023015"/>
    </source>
</evidence>
<feature type="region of interest" description="Disordered" evidence="7">
    <location>
        <begin position="93"/>
        <end position="133"/>
    </location>
</feature>
<feature type="region of interest" description="Disordered" evidence="7">
    <location>
        <begin position="1"/>
        <end position="29"/>
    </location>
</feature>
<dbReference type="PANTHER" id="PTHR12632">
    <property type="entry name" value="TRANSCRIPTION FACTOR NF-Y ALPHA-RELATED"/>
    <property type="match status" value="1"/>
</dbReference>
<feature type="compositionally biased region" description="Polar residues" evidence="7">
    <location>
        <begin position="19"/>
        <end position="29"/>
    </location>
</feature>
<dbReference type="InterPro" id="IPR001289">
    <property type="entry name" value="NFYA"/>
</dbReference>
<dbReference type="PROSITE" id="PS51152">
    <property type="entry name" value="NFYA_HAP2_2"/>
    <property type="match status" value="1"/>
</dbReference>
<evidence type="ECO:0000313" key="9">
    <source>
        <dbReference type="Proteomes" id="UP000636800"/>
    </source>
</evidence>
<organism evidence="8 9">
    <name type="scientific">Vanilla planifolia</name>
    <name type="common">Vanilla</name>
    <dbReference type="NCBI Taxonomy" id="51239"/>
    <lineage>
        <taxon>Eukaryota</taxon>
        <taxon>Viridiplantae</taxon>
        <taxon>Streptophyta</taxon>
        <taxon>Embryophyta</taxon>
        <taxon>Tracheophyta</taxon>
        <taxon>Spermatophyta</taxon>
        <taxon>Magnoliopsida</taxon>
        <taxon>Liliopsida</taxon>
        <taxon>Asparagales</taxon>
        <taxon>Orchidaceae</taxon>
        <taxon>Vanilloideae</taxon>
        <taxon>Vanilleae</taxon>
        <taxon>Vanilla</taxon>
    </lineage>
</organism>
<keyword evidence="2 6" id="KW-0805">Transcription regulation</keyword>
<protein>
    <recommendedName>
        <fullName evidence="6">Nuclear transcription factor Y subunit</fullName>
    </recommendedName>
</protein>
<accession>A0A835PNL6</accession>
<dbReference type="GO" id="GO:0003677">
    <property type="term" value="F:DNA binding"/>
    <property type="evidence" value="ECO:0007669"/>
    <property type="project" value="UniProtKB-KW"/>
</dbReference>
<evidence type="ECO:0000256" key="4">
    <source>
        <dbReference type="ARBA" id="ARBA00023163"/>
    </source>
</evidence>
<dbReference type="SMART" id="SM00521">
    <property type="entry name" value="CBF"/>
    <property type="match status" value="1"/>
</dbReference>
<comment type="function">
    <text evidence="6">Component of the sequence-specific heterotrimeric transcription factor (NF-Y) which specifically recognizes a 5'-CCAAT-3' box motif found in the promoters of its target genes.</text>
</comment>
<dbReference type="AlphaFoldDB" id="A0A835PNL6"/>
<keyword evidence="9" id="KW-1185">Reference proteome</keyword>
<sequence>MSISGEAGGVLRSVPCETSGPSEIQSMSNKDSHLDFVQSTCTYPTNNIPWWNPGGPHIMFYPSTGNMCTNVSPVTSKSSKLVEHQILECESSSSEDHCSGHGFSAQSGAVSEKANGKGDEQMDERPNGGNDAKQAFSMGSAQVFFAPPKLEYGQSPAFVPYAFPDAHYVGLMPAYGSHAVIHPQMSGILPGSRLALPLQPTGEEPIYVNAKQYRAILRRREHRAKMESQNKIMKTRKPYLHESRHRHAMKRARGTGGRFLNTKKLEVQAHGSEDVQPDRGEGLPERQLVLQPTMVVHDARDSLFGNGPKLRMQVTR</sequence>
<reference evidence="8 9" key="1">
    <citation type="journal article" date="2020" name="Nat. Food">
        <title>A phased Vanilla planifolia genome enables genetic improvement of flavour and production.</title>
        <authorList>
            <person name="Hasing T."/>
            <person name="Tang H."/>
            <person name="Brym M."/>
            <person name="Khazi F."/>
            <person name="Huang T."/>
            <person name="Chambers A.H."/>
        </authorList>
    </citation>
    <scope>NUCLEOTIDE SEQUENCE [LARGE SCALE GENOMIC DNA]</scope>
    <source>
        <tissue evidence="8">Leaf</tissue>
    </source>
</reference>